<dbReference type="SUPFAM" id="SSF52540">
    <property type="entry name" value="P-loop containing nucleoside triphosphate hydrolases"/>
    <property type="match status" value="1"/>
</dbReference>
<evidence type="ECO:0000313" key="4">
    <source>
        <dbReference type="EMBL" id="NYI81341.1"/>
    </source>
</evidence>
<dbReference type="EMBL" id="JACBZR010000003">
    <property type="protein sequence ID" value="NYI81360.1"/>
    <property type="molecule type" value="Genomic_DNA"/>
</dbReference>
<comment type="caution">
    <text evidence="2">The sequence shown here is derived from an EMBL/GenBank/DDBJ whole genome shotgun (WGS) entry which is preliminary data.</text>
</comment>
<dbReference type="EMBL" id="JACBZR010000001">
    <property type="protein sequence ID" value="NYI80895.1"/>
    <property type="molecule type" value="Genomic_DNA"/>
</dbReference>
<dbReference type="RefSeq" id="WP_179661037.1">
    <property type="nucleotide sequence ID" value="NZ_JACBZR010000001.1"/>
</dbReference>
<reference evidence="2 6" key="1">
    <citation type="submission" date="2020-07" db="EMBL/GenBank/DDBJ databases">
        <title>Sequencing the genomes of 1000 actinobacteria strains.</title>
        <authorList>
            <person name="Klenk H.-P."/>
        </authorList>
    </citation>
    <scope>NUCLEOTIDE SEQUENCE [LARGE SCALE GENOMIC DNA]</scope>
    <source>
        <strain evidence="2 6">DSM 26487</strain>
    </source>
</reference>
<dbReference type="EMBL" id="JACBZR010000003">
    <property type="protein sequence ID" value="NYI81341.1"/>
    <property type="molecule type" value="Genomic_DNA"/>
</dbReference>
<name>A0A7Z0DTY8_9ACTN</name>
<keyword evidence="6" id="KW-1185">Reference proteome</keyword>
<gene>
    <name evidence="1" type="ORF">BJ988_005543</name>
    <name evidence="2" type="ORF">BJ988_005994</name>
    <name evidence="3" type="ORF">BJ988_006031</name>
    <name evidence="4" type="ORF">BJ988_006049</name>
    <name evidence="5" type="ORF">BJ988_006068</name>
</gene>
<dbReference type="EMBL" id="JACBZR010000003">
    <property type="protein sequence ID" value="NYI81323.1"/>
    <property type="molecule type" value="Genomic_DNA"/>
</dbReference>
<dbReference type="Proteomes" id="UP000564496">
    <property type="component" value="Unassembled WGS sequence"/>
</dbReference>
<evidence type="ECO:0000313" key="3">
    <source>
        <dbReference type="EMBL" id="NYI81323.1"/>
    </source>
</evidence>
<protein>
    <submittedName>
        <fullName evidence="2">Guanylate kinase</fullName>
        <ecNumber evidence="2">2.7.4.8</ecNumber>
    </submittedName>
</protein>
<evidence type="ECO:0000313" key="2">
    <source>
        <dbReference type="EMBL" id="NYI81286.1"/>
    </source>
</evidence>
<dbReference type="GO" id="GO:0004385">
    <property type="term" value="F:GMP kinase activity"/>
    <property type="evidence" value="ECO:0007669"/>
    <property type="project" value="UniProtKB-EC"/>
</dbReference>
<dbReference type="InterPro" id="IPR027417">
    <property type="entry name" value="P-loop_NTPase"/>
</dbReference>
<organism evidence="2 6">
    <name type="scientific">Nocardioides panzhihuensis</name>
    <dbReference type="NCBI Taxonomy" id="860243"/>
    <lineage>
        <taxon>Bacteria</taxon>
        <taxon>Bacillati</taxon>
        <taxon>Actinomycetota</taxon>
        <taxon>Actinomycetes</taxon>
        <taxon>Propionibacteriales</taxon>
        <taxon>Nocardioidaceae</taxon>
        <taxon>Nocardioides</taxon>
    </lineage>
</organism>
<evidence type="ECO:0000313" key="1">
    <source>
        <dbReference type="EMBL" id="NYI80895.1"/>
    </source>
</evidence>
<evidence type="ECO:0000313" key="6">
    <source>
        <dbReference type="Proteomes" id="UP000564496"/>
    </source>
</evidence>
<sequence length="190" mass="20646">MTRGVILYGPPAAGKDTVDAALRALSDDYVHFARIKVGEGRREGYRITTSAALQELRERGGVVWENSRYGATYAVDRPGLIDALGHGVPVLHLGQVEAVDAVATAVSGARWVVVSLWCPEDVAVDRLRQRGSADVAERLEAWRATPELGEADLRFDTSMVEPRDAARRIDAHVRKACTLADSFPPDSPRG</sequence>
<keyword evidence="2" id="KW-0418">Kinase</keyword>
<dbReference type="AlphaFoldDB" id="A0A7Z0DTY8"/>
<keyword evidence="2" id="KW-0808">Transferase</keyword>
<accession>A0A7Z0DTY8</accession>
<dbReference type="EC" id="2.7.4.8" evidence="2"/>
<proteinExistence type="predicted"/>
<dbReference type="EMBL" id="JACBZR010000003">
    <property type="protein sequence ID" value="NYI81286.1"/>
    <property type="molecule type" value="Genomic_DNA"/>
</dbReference>
<dbReference type="Gene3D" id="3.40.50.300">
    <property type="entry name" value="P-loop containing nucleotide triphosphate hydrolases"/>
    <property type="match status" value="1"/>
</dbReference>
<evidence type="ECO:0000313" key="5">
    <source>
        <dbReference type="EMBL" id="NYI81360.1"/>
    </source>
</evidence>
<dbReference type="Pfam" id="PF07931">
    <property type="entry name" value="CPT"/>
    <property type="match status" value="1"/>
</dbReference>